<reference evidence="2" key="1">
    <citation type="journal article" date="2015" name="Nature">
        <title>Complex archaea that bridge the gap between prokaryotes and eukaryotes.</title>
        <authorList>
            <person name="Spang A."/>
            <person name="Saw J.H."/>
            <person name="Jorgensen S.L."/>
            <person name="Zaremba-Niedzwiedzka K."/>
            <person name="Martijn J."/>
            <person name="Lind A.E."/>
            <person name="van Eijk R."/>
            <person name="Schleper C."/>
            <person name="Guy L."/>
            <person name="Ettema T.J."/>
        </authorList>
    </citation>
    <scope>NUCLEOTIDE SEQUENCE</scope>
</reference>
<protein>
    <submittedName>
        <fullName evidence="2">Uncharacterized protein</fullName>
    </submittedName>
</protein>
<dbReference type="AlphaFoldDB" id="A0A0F9PF45"/>
<feature type="compositionally biased region" description="Acidic residues" evidence="1">
    <location>
        <begin position="432"/>
        <end position="445"/>
    </location>
</feature>
<sequence>MPWLKISEAPANIRKLNGVSLTLGQVNWIANVADGIPEEQVDSPWAVAIAQFKRAHRVGEDKWIKKSKEEKELSYIIKKLGLGQYTVTTDDAFAIIEKNDSGTYNIMTVSTAAVEDREGETFTVECMDYDHSEAKRLNDYPEYRVFHSKYLGVGRVEKMWRVGIIAIDSGKSYDDPFSLSVCEKMLANNDGRWRVSRGFRVFDLSGSCPQCNDLLSISTKHMLAGFRCPSCRAVHLRFKGVLGGIQFKKARTFDITVTDVPAVPYTGAFAWRAEDIGGISMNKKELKKRLLDAGIPEDMIESRLKGVTDDQLKEFDDIPEAELLKEFKGDDSDDVVLEYDEFVNVIKQVVHEEIESALDGFQISVEGFELETELKEDDPVIVTLKEDIGNLEDKIDSLLEADEDRLKHILNETSRSGKIHIARMKGKKKVEDDDDDEEEDEDEVPLSEQLKDVSPEVLAWMKQVGEVKAKEGQIQDAEGNVYPSMTALVHDHPSE</sequence>
<comment type="caution">
    <text evidence="2">The sequence shown here is derived from an EMBL/GenBank/DDBJ whole genome shotgun (WGS) entry which is preliminary data.</text>
</comment>
<proteinExistence type="predicted"/>
<feature type="region of interest" description="Disordered" evidence="1">
    <location>
        <begin position="424"/>
        <end position="452"/>
    </location>
</feature>
<organism evidence="2">
    <name type="scientific">marine sediment metagenome</name>
    <dbReference type="NCBI Taxonomy" id="412755"/>
    <lineage>
        <taxon>unclassified sequences</taxon>
        <taxon>metagenomes</taxon>
        <taxon>ecological metagenomes</taxon>
    </lineage>
</organism>
<evidence type="ECO:0000256" key="1">
    <source>
        <dbReference type="SAM" id="MobiDB-lite"/>
    </source>
</evidence>
<gene>
    <name evidence="2" type="ORF">LCGC14_0908290</name>
</gene>
<name>A0A0F9PF45_9ZZZZ</name>
<dbReference type="EMBL" id="LAZR01003003">
    <property type="protein sequence ID" value="KKN23107.1"/>
    <property type="molecule type" value="Genomic_DNA"/>
</dbReference>
<evidence type="ECO:0000313" key="2">
    <source>
        <dbReference type="EMBL" id="KKN23107.1"/>
    </source>
</evidence>
<accession>A0A0F9PF45</accession>